<dbReference type="Gene3D" id="4.10.365.10">
    <property type="entry name" value="p27"/>
    <property type="match status" value="1"/>
</dbReference>
<feature type="compositionally biased region" description="Polar residues" evidence="6">
    <location>
        <begin position="46"/>
        <end position="56"/>
    </location>
</feature>
<dbReference type="AlphaFoldDB" id="A0A9Q0M7J6"/>
<organism evidence="8 9">
    <name type="scientific">Blomia tropicalis</name>
    <name type="common">Mite</name>
    <dbReference type="NCBI Taxonomy" id="40697"/>
    <lineage>
        <taxon>Eukaryota</taxon>
        <taxon>Metazoa</taxon>
        <taxon>Ecdysozoa</taxon>
        <taxon>Arthropoda</taxon>
        <taxon>Chelicerata</taxon>
        <taxon>Arachnida</taxon>
        <taxon>Acari</taxon>
        <taxon>Acariformes</taxon>
        <taxon>Sarcoptiformes</taxon>
        <taxon>Astigmata</taxon>
        <taxon>Glycyphagoidea</taxon>
        <taxon>Echimyopodidae</taxon>
        <taxon>Blomia</taxon>
    </lineage>
</organism>
<keyword evidence="9" id="KW-1185">Reference proteome</keyword>
<keyword evidence="4" id="KW-0539">Nucleus</keyword>
<dbReference type="PANTHER" id="PTHR10265:SF45">
    <property type="entry name" value="DACAPO"/>
    <property type="match status" value="1"/>
</dbReference>
<comment type="subcellular location">
    <subcellularLocation>
        <location evidence="1">Nucleus</location>
    </subcellularLocation>
</comment>
<dbReference type="OMA" id="NRWNFDF"/>
<dbReference type="InterPro" id="IPR003175">
    <property type="entry name" value="CDI_dom"/>
</dbReference>
<dbReference type="Proteomes" id="UP001142055">
    <property type="component" value="Chromosome 2"/>
</dbReference>
<evidence type="ECO:0000259" key="7">
    <source>
        <dbReference type="Pfam" id="PF02234"/>
    </source>
</evidence>
<dbReference type="GO" id="GO:0005634">
    <property type="term" value="C:nucleus"/>
    <property type="evidence" value="ECO:0007669"/>
    <property type="project" value="UniProtKB-SubCell"/>
</dbReference>
<dbReference type="EMBL" id="JAPWDV010000002">
    <property type="protein sequence ID" value="KAJ6220048.1"/>
    <property type="molecule type" value="Genomic_DNA"/>
</dbReference>
<protein>
    <recommendedName>
        <fullName evidence="7">Cyclin-dependent kinase inhibitor domain-containing protein</fullName>
    </recommendedName>
</protein>
<dbReference type="PANTHER" id="PTHR10265">
    <property type="entry name" value="CYCLIN-DEPENDENT KINASE INHIBITOR 1"/>
    <property type="match status" value="1"/>
</dbReference>
<evidence type="ECO:0000256" key="3">
    <source>
        <dbReference type="ARBA" id="ARBA00023013"/>
    </source>
</evidence>
<feature type="compositionally biased region" description="Polar residues" evidence="6">
    <location>
        <begin position="29"/>
        <end position="39"/>
    </location>
</feature>
<evidence type="ECO:0000256" key="5">
    <source>
        <dbReference type="ARBA" id="ARBA00023306"/>
    </source>
</evidence>
<sequence length="160" mass="18578">MTISDISGSSAWSSDNWHYSSKRSTSSTMYHPMNHINNNRNDDLQYKSSSNRQVSRSLFGPSDPLESRRIAREVLSSQRFNDKNRWNFDFYHEKPIPGRFEWNKSNTIGKDLSGAKKYSSGDDLSCMDVKRNMSSSWTSSKHDESAFRDKSRSPESKRKY</sequence>
<evidence type="ECO:0000256" key="4">
    <source>
        <dbReference type="ARBA" id="ARBA00023242"/>
    </source>
</evidence>
<evidence type="ECO:0000256" key="2">
    <source>
        <dbReference type="ARBA" id="ARBA00006726"/>
    </source>
</evidence>
<reference evidence="8" key="1">
    <citation type="submission" date="2022-12" db="EMBL/GenBank/DDBJ databases">
        <title>Genome assemblies of Blomia tropicalis.</title>
        <authorList>
            <person name="Cui Y."/>
        </authorList>
    </citation>
    <scope>NUCLEOTIDE SEQUENCE</scope>
    <source>
        <tissue evidence="8">Adult mites</tissue>
    </source>
</reference>
<dbReference type="GO" id="GO:0051726">
    <property type="term" value="P:regulation of cell cycle"/>
    <property type="evidence" value="ECO:0007669"/>
    <property type="project" value="InterPro"/>
</dbReference>
<comment type="similarity">
    <text evidence="2">Belongs to the CDI family.</text>
</comment>
<dbReference type="GO" id="GO:0004861">
    <property type="term" value="F:cyclin-dependent protein serine/threonine kinase inhibitor activity"/>
    <property type="evidence" value="ECO:0007669"/>
    <property type="project" value="InterPro"/>
</dbReference>
<evidence type="ECO:0000313" key="9">
    <source>
        <dbReference type="Proteomes" id="UP001142055"/>
    </source>
</evidence>
<name>A0A9Q0M7J6_BLOTA</name>
<dbReference type="InterPro" id="IPR044898">
    <property type="entry name" value="CDI_dom_sf"/>
</dbReference>
<gene>
    <name evidence="8" type="ORF">RDWZM_005860</name>
</gene>
<proteinExistence type="inferred from homology"/>
<dbReference type="Pfam" id="PF02234">
    <property type="entry name" value="CDI"/>
    <property type="match status" value="1"/>
</dbReference>
<feature type="region of interest" description="Disordered" evidence="6">
    <location>
        <begin position="134"/>
        <end position="160"/>
    </location>
</feature>
<keyword evidence="3" id="KW-0649">Protein kinase inhibitor</keyword>
<evidence type="ECO:0000256" key="6">
    <source>
        <dbReference type="SAM" id="MobiDB-lite"/>
    </source>
</evidence>
<feature type="region of interest" description="Disordered" evidence="6">
    <location>
        <begin position="29"/>
        <end position="64"/>
    </location>
</feature>
<accession>A0A9Q0M7J6</accession>
<comment type="caution">
    <text evidence="8">The sequence shown here is derived from an EMBL/GenBank/DDBJ whole genome shotgun (WGS) entry which is preliminary data.</text>
</comment>
<feature type="compositionally biased region" description="Basic and acidic residues" evidence="6">
    <location>
        <begin position="140"/>
        <end position="160"/>
    </location>
</feature>
<evidence type="ECO:0000256" key="1">
    <source>
        <dbReference type="ARBA" id="ARBA00004123"/>
    </source>
</evidence>
<keyword evidence="5" id="KW-0131">Cell cycle</keyword>
<feature type="domain" description="Cyclin-dependent kinase inhibitor" evidence="7">
    <location>
        <begin position="57"/>
        <end position="104"/>
    </location>
</feature>
<evidence type="ECO:0000313" key="8">
    <source>
        <dbReference type="EMBL" id="KAJ6220048.1"/>
    </source>
</evidence>